<evidence type="ECO:0000313" key="1">
    <source>
        <dbReference type="EMBL" id="KAB8208235.1"/>
    </source>
</evidence>
<accession>A0A5N6DT07</accession>
<dbReference type="OMA" id="LVELTPC"/>
<name>A0A5N6DT07_ASPPA</name>
<sequence length="157" mass="17175">MAQYGSFGFLAGTSMHEVLANFRLITAHGIIPNNFITRRIANDTGSDIQTIFVSDLEHLQYNPQTYVGIIGPRPIHTPSGIMIRVQILIEVQIVNPRGEAITPWFVQIAIVTPDAPGLVRLSGEAMRSHLFFATAPGNGILYVAKKKNGIVSRLPVV</sequence>
<dbReference type="VEuPathDB" id="FungiDB:BDV34DRAFT_190636"/>
<dbReference type="AlphaFoldDB" id="A0A5N6DT07"/>
<gene>
    <name evidence="1" type="ORF">BDV34DRAFT_190636</name>
</gene>
<protein>
    <submittedName>
        <fullName evidence="1">Uncharacterized protein</fullName>
    </submittedName>
</protein>
<dbReference type="EMBL" id="ML734952">
    <property type="protein sequence ID" value="KAB8208235.1"/>
    <property type="molecule type" value="Genomic_DNA"/>
</dbReference>
<evidence type="ECO:0000313" key="2">
    <source>
        <dbReference type="Proteomes" id="UP000326532"/>
    </source>
</evidence>
<proteinExistence type="predicted"/>
<reference evidence="1 2" key="1">
    <citation type="submission" date="2019-04" db="EMBL/GenBank/DDBJ databases">
        <title>Fungal friends and foes A comparative genomics study of 23 Aspergillus species from section Flavi.</title>
        <authorList>
            <consortium name="DOE Joint Genome Institute"/>
            <person name="Kjaerbolling I."/>
            <person name="Vesth T.C."/>
            <person name="Frisvad J.C."/>
            <person name="Nybo J.L."/>
            <person name="Theobald S."/>
            <person name="Kildgaard S."/>
            <person name="Petersen T.I."/>
            <person name="Kuo A."/>
            <person name="Sato A."/>
            <person name="Lyhne E.K."/>
            <person name="Kogle M.E."/>
            <person name="Wiebenga A."/>
            <person name="Kun R.S."/>
            <person name="Lubbers R.J."/>
            <person name="Makela M.R."/>
            <person name="Barry K."/>
            <person name="Chovatia M."/>
            <person name="Clum A."/>
            <person name="Daum C."/>
            <person name="Haridas S."/>
            <person name="He G."/>
            <person name="LaButti K."/>
            <person name="Lipzen A."/>
            <person name="Mondo S."/>
            <person name="Pangilinan J."/>
            <person name="Riley R."/>
            <person name="Salamov A."/>
            <person name="Simmons B.A."/>
            <person name="Magnuson J.K."/>
            <person name="Henrissat B."/>
            <person name="Mortensen U.H."/>
            <person name="Larsen T.O."/>
            <person name="De vries R.P."/>
            <person name="Grigoriev I.V."/>
            <person name="Machida M."/>
            <person name="Baker S.E."/>
            <person name="Andersen M.R."/>
        </authorList>
    </citation>
    <scope>NUCLEOTIDE SEQUENCE [LARGE SCALE GENOMIC DNA]</scope>
    <source>
        <strain evidence="1 2">CBS 117618</strain>
    </source>
</reference>
<organism evidence="1 2">
    <name type="scientific">Aspergillus parasiticus</name>
    <dbReference type="NCBI Taxonomy" id="5067"/>
    <lineage>
        <taxon>Eukaryota</taxon>
        <taxon>Fungi</taxon>
        <taxon>Dikarya</taxon>
        <taxon>Ascomycota</taxon>
        <taxon>Pezizomycotina</taxon>
        <taxon>Eurotiomycetes</taxon>
        <taxon>Eurotiomycetidae</taxon>
        <taxon>Eurotiales</taxon>
        <taxon>Aspergillaceae</taxon>
        <taxon>Aspergillus</taxon>
        <taxon>Aspergillus subgen. Circumdati</taxon>
    </lineage>
</organism>
<keyword evidence="2" id="KW-1185">Reference proteome</keyword>
<dbReference type="Proteomes" id="UP000326532">
    <property type="component" value="Unassembled WGS sequence"/>
</dbReference>